<name>A0ACC0NCF8_RHOML</name>
<proteinExistence type="predicted"/>
<evidence type="ECO:0000313" key="1">
    <source>
        <dbReference type="EMBL" id="KAI8550769.1"/>
    </source>
</evidence>
<keyword evidence="2" id="KW-1185">Reference proteome</keyword>
<gene>
    <name evidence="1" type="ORF">RHMOL_Rhmol06G0133200</name>
</gene>
<organism evidence="1 2">
    <name type="scientific">Rhododendron molle</name>
    <name type="common">Chinese azalea</name>
    <name type="synonym">Azalea mollis</name>
    <dbReference type="NCBI Taxonomy" id="49168"/>
    <lineage>
        <taxon>Eukaryota</taxon>
        <taxon>Viridiplantae</taxon>
        <taxon>Streptophyta</taxon>
        <taxon>Embryophyta</taxon>
        <taxon>Tracheophyta</taxon>
        <taxon>Spermatophyta</taxon>
        <taxon>Magnoliopsida</taxon>
        <taxon>eudicotyledons</taxon>
        <taxon>Gunneridae</taxon>
        <taxon>Pentapetalae</taxon>
        <taxon>asterids</taxon>
        <taxon>Ericales</taxon>
        <taxon>Ericaceae</taxon>
        <taxon>Ericoideae</taxon>
        <taxon>Rhodoreae</taxon>
        <taxon>Rhododendron</taxon>
    </lineage>
</organism>
<reference evidence="1" key="1">
    <citation type="submission" date="2022-02" db="EMBL/GenBank/DDBJ databases">
        <title>Plant Genome Project.</title>
        <authorList>
            <person name="Zhang R.-G."/>
        </authorList>
    </citation>
    <scope>NUCLEOTIDE SEQUENCE</scope>
    <source>
        <strain evidence="1">AT1</strain>
    </source>
</reference>
<evidence type="ECO:0000313" key="2">
    <source>
        <dbReference type="Proteomes" id="UP001062846"/>
    </source>
</evidence>
<sequence length="131" mass="15211">MHVTKVILEGEERHTLRLHQHSGLLGSWIVKEDRFKQKVMNLGLLPLCSINNYLQCNSFRIYVFIERWHPKTNTFHFEFGKMGLTLDDVEQLLGILVRGLAVYMEDERTPSQLLMDLLGVTEEVTDKPSIV</sequence>
<dbReference type="EMBL" id="CM046393">
    <property type="protein sequence ID" value="KAI8550769.1"/>
    <property type="molecule type" value="Genomic_DNA"/>
</dbReference>
<comment type="caution">
    <text evidence="1">The sequence shown here is derived from an EMBL/GenBank/DDBJ whole genome shotgun (WGS) entry which is preliminary data.</text>
</comment>
<dbReference type="Proteomes" id="UP001062846">
    <property type="component" value="Chromosome 6"/>
</dbReference>
<protein>
    <submittedName>
        <fullName evidence="1">Uncharacterized protein</fullName>
    </submittedName>
</protein>
<accession>A0ACC0NCF8</accession>